<dbReference type="AlphaFoldDB" id="A0A6N9H7J4"/>
<dbReference type="Proteomes" id="UP000469215">
    <property type="component" value="Unassembled WGS sequence"/>
</dbReference>
<keyword evidence="1" id="KW-0812">Transmembrane</keyword>
<feature type="transmembrane region" description="Helical" evidence="1">
    <location>
        <begin position="27"/>
        <end position="55"/>
    </location>
</feature>
<feature type="transmembrane region" description="Helical" evidence="1">
    <location>
        <begin position="67"/>
        <end position="87"/>
    </location>
</feature>
<keyword evidence="1" id="KW-1133">Transmembrane helix</keyword>
<dbReference type="EMBL" id="WWEQ01000018">
    <property type="protein sequence ID" value="MYM19544.1"/>
    <property type="molecule type" value="Genomic_DNA"/>
</dbReference>
<dbReference type="RefSeq" id="WP_160952973.1">
    <property type="nucleotide sequence ID" value="NZ_WWEQ01000018.1"/>
</dbReference>
<keyword evidence="1" id="KW-0472">Membrane</keyword>
<accession>A0A6N9H7J4</accession>
<evidence type="ECO:0000256" key="1">
    <source>
        <dbReference type="SAM" id="Phobius"/>
    </source>
</evidence>
<evidence type="ECO:0000313" key="3">
    <source>
        <dbReference type="Proteomes" id="UP000469215"/>
    </source>
</evidence>
<proteinExistence type="predicted"/>
<gene>
    <name evidence="2" type="ORF">GSY69_06060</name>
</gene>
<evidence type="ECO:0000313" key="2">
    <source>
        <dbReference type="EMBL" id="MYM19544.1"/>
    </source>
</evidence>
<reference evidence="2 3" key="1">
    <citation type="submission" date="2020-01" db="EMBL/GenBank/DDBJ databases">
        <authorList>
            <person name="Deng T."/>
        </authorList>
    </citation>
    <scope>NUCLEOTIDE SEQUENCE [LARGE SCALE GENOMIC DNA]</scope>
    <source>
        <strain evidence="2 3">5221</strain>
    </source>
</reference>
<organism evidence="2 3">
    <name type="scientific">Brevibacterium rongguiense</name>
    <dbReference type="NCBI Taxonomy" id="2695267"/>
    <lineage>
        <taxon>Bacteria</taxon>
        <taxon>Bacillati</taxon>
        <taxon>Actinomycetota</taxon>
        <taxon>Actinomycetes</taxon>
        <taxon>Micrococcales</taxon>
        <taxon>Brevibacteriaceae</taxon>
        <taxon>Brevibacterium</taxon>
    </lineage>
</organism>
<sequence length="128" mass="13837">MNSAALPKFQYQQYHANDLDHSERETALGLIFVCFIAVIVAIIGVVLRIGVTLLVSLALDPLGTVVSLFRVVAFATTAIALLSHLMLHADSAISVAVTAGILWFASFIVPTLLKRQDKDGPELVNYES</sequence>
<comment type="caution">
    <text evidence="2">The sequence shown here is derived from an EMBL/GenBank/DDBJ whole genome shotgun (WGS) entry which is preliminary data.</text>
</comment>
<keyword evidence="3" id="KW-1185">Reference proteome</keyword>
<protein>
    <submittedName>
        <fullName evidence="2">Uncharacterized protein</fullName>
    </submittedName>
</protein>
<feature type="transmembrane region" description="Helical" evidence="1">
    <location>
        <begin position="93"/>
        <end position="113"/>
    </location>
</feature>
<name>A0A6N9H7J4_9MICO</name>